<keyword evidence="3" id="KW-1185">Reference proteome</keyword>
<dbReference type="AlphaFoldDB" id="A0AAE0MAB4"/>
<feature type="region of interest" description="Disordered" evidence="1">
    <location>
        <begin position="98"/>
        <end position="123"/>
    </location>
</feature>
<comment type="caution">
    <text evidence="2">The sequence shown here is derived from an EMBL/GenBank/DDBJ whole genome shotgun (WGS) entry which is preliminary data.</text>
</comment>
<name>A0AAE0MAB4_9PEZI</name>
<reference evidence="2" key="1">
    <citation type="journal article" date="2023" name="Mol. Phylogenet. Evol.">
        <title>Genome-scale phylogeny and comparative genomics of the fungal order Sordariales.</title>
        <authorList>
            <person name="Hensen N."/>
            <person name="Bonometti L."/>
            <person name="Westerberg I."/>
            <person name="Brannstrom I.O."/>
            <person name="Guillou S."/>
            <person name="Cros-Aarteil S."/>
            <person name="Calhoun S."/>
            <person name="Haridas S."/>
            <person name="Kuo A."/>
            <person name="Mondo S."/>
            <person name="Pangilinan J."/>
            <person name="Riley R."/>
            <person name="LaButti K."/>
            <person name="Andreopoulos B."/>
            <person name="Lipzen A."/>
            <person name="Chen C."/>
            <person name="Yan M."/>
            <person name="Daum C."/>
            <person name="Ng V."/>
            <person name="Clum A."/>
            <person name="Steindorff A."/>
            <person name="Ohm R.A."/>
            <person name="Martin F."/>
            <person name="Silar P."/>
            <person name="Natvig D.O."/>
            <person name="Lalanne C."/>
            <person name="Gautier V."/>
            <person name="Ament-Velasquez S.L."/>
            <person name="Kruys A."/>
            <person name="Hutchinson M.I."/>
            <person name="Powell A.J."/>
            <person name="Barry K."/>
            <person name="Miller A.N."/>
            <person name="Grigoriev I.V."/>
            <person name="Debuchy R."/>
            <person name="Gladieux P."/>
            <person name="Hiltunen Thoren M."/>
            <person name="Johannesson H."/>
        </authorList>
    </citation>
    <scope>NUCLEOTIDE SEQUENCE</scope>
    <source>
        <strain evidence="2">SMH4131-1</strain>
    </source>
</reference>
<proteinExistence type="predicted"/>
<protein>
    <submittedName>
        <fullName evidence="2">Uncharacterized protein</fullName>
    </submittedName>
</protein>
<feature type="non-terminal residue" evidence="2">
    <location>
        <position position="1"/>
    </location>
</feature>
<gene>
    <name evidence="2" type="ORF">B0T19DRAFT_477290</name>
</gene>
<sequence length="123" mass="13691">IPYLLPSPPPQPLPLLPLPLPSPPLSPTLVLLLRSASEIPSRRRGADNHRKRSPARSEASKAAREIIINGLRLVNNYITGLLQYILARTRYWRSVKVESPSPTVEGKASCRPETAQGRRAEWV</sequence>
<evidence type="ECO:0000313" key="3">
    <source>
        <dbReference type="Proteomes" id="UP001286456"/>
    </source>
</evidence>
<dbReference type="Proteomes" id="UP001286456">
    <property type="component" value="Unassembled WGS sequence"/>
</dbReference>
<evidence type="ECO:0000256" key="1">
    <source>
        <dbReference type="SAM" id="MobiDB-lite"/>
    </source>
</evidence>
<dbReference type="EMBL" id="JAUEPO010000004">
    <property type="protein sequence ID" value="KAK3324378.1"/>
    <property type="molecule type" value="Genomic_DNA"/>
</dbReference>
<feature type="region of interest" description="Disordered" evidence="1">
    <location>
        <begin position="40"/>
        <end position="61"/>
    </location>
</feature>
<organism evidence="2 3">
    <name type="scientific">Cercophora scortea</name>
    <dbReference type="NCBI Taxonomy" id="314031"/>
    <lineage>
        <taxon>Eukaryota</taxon>
        <taxon>Fungi</taxon>
        <taxon>Dikarya</taxon>
        <taxon>Ascomycota</taxon>
        <taxon>Pezizomycotina</taxon>
        <taxon>Sordariomycetes</taxon>
        <taxon>Sordariomycetidae</taxon>
        <taxon>Sordariales</taxon>
        <taxon>Lasiosphaeriaceae</taxon>
        <taxon>Cercophora</taxon>
    </lineage>
</organism>
<reference evidence="2" key="2">
    <citation type="submission" date="2023-06" db="EMBL/GenBank/DDBJ databases">
        <authorList>
            <consortium name="Lawrence Berkeley National Laboratory"/>
            <person name="Haridas S."/>
            <person name="Hensen N."/>
            <person name="Bonometti L."/>
            <person name="Westerberg I."/>
            <person name="Brannstrom I.O."/>
            <person name="Guillou S."/>
            <person name="Cros-Aarteil S."/>
            <person name="Calhoun S."/>
            <person name="Kuo A."/>
            <person name="Mondo S."/>
            <person name="Pangilinan J."/>
            <person name="Riley R."/>
            <person name="Labutti K."/>
            <person name="Andreopoulos B."/>
            <person name="Lipzen A."/>
            <person name="Chen C."/>
            <person name="Yanf M."/>
            <person name="Daum C."/>
            <person name="Ng V."/>
            <person name="Clum A."/>
            <person name="Steindorff A."/>
            <person name="Ohm R."/>
            <person name="Martin F."/>
            <person name="Silar P."/>
            <person name="Natvig D."/>
            <person name="Lalanne C."/>
            <person name="Gautier V."/>
            <person name="Ament-Velasquez S.L."/>
            <person name="Kruys A."/>
            <person name="Hutchinson M.I."/>
            <person name="Powell A.J."/>
            <person name="Barry K."/>
            <person name="Miller A.N."/>
            <person name="Grigoriev I.V."/>
            <person name="Debuchy R."/>
            <person name="Gladieux P."/>
            <person name="Thoren M.H."/>
            <person name="Johannesson H."/>
        </authorList>
    </citation>
    <scope>NUCLEOTIDE SEQUENCE</scope>
    <source>
        <strain evidence="2">SMH4131-1</strain>
    </source>
</reference>
<accession>A0AAE0MAB4</accession>
<evidence type="ECO:0000313" key="2">
    <source>
        <dbReference type="EMBL" id="KAK3324378.1"/>
    </source>
</evidence>